<name>A0A2M4CA61_9DIPT</name>
<sequence>MFRAKHTLITIIINTTVTTVALQIRSGCNFWELLGRFICALFLLPCRGTGSNRCRWGERESVREPPMCKQLPRGNTLPAKKLLRVCVQCYNP</sequence>
<protein>
    <submittedName>
        <fullName evidence="1">Putative secreted protein</fullName>
    </submittedName>
</protein>
<dbReference type="AlphaFoldDB" id="A0A2M4CA61"/>
<evidence type="ECO:0000313" key="1">
    <source>
        <dbReference type="EMBL" id="MBW62031.1"/>
    </source>
</evidence>
<reference evidence="1" key="1">
    <citation type="submission" date="2018-01" db="EMBL/GenBank/DDBJ databases">
        <title>An insight into the sialome of Amazonian anophelines.</title>
        <authorList>
            <person name="Ribeiro J.M."/>
            <person name="Scarpassa V."/>
            <person name="Calvo E."/>
        </authorList>
    </citation>
    <scope>NUCLEOTIDE SEQUENCE</scope>
    <source>
        <tissue evidence="1">Salivary glands</tissue>
    </source>
</reference>
<proteinExistence type="predicted"/>
<accession>A0A2M4CA61</accession>
<organism evidence="1">
    <name type="scientific">Anopheles marajoara</name>
    <dbReference type="NCBI Taxonomy" id="58244"/>
    <lineage>
        <taxon>Eukaryota</taxon>
        <taxon>Metazoa</taxon>
        <taxon>Ecdysozoa</taxon>
        <taxon>Arthropoda</taxon>
        <taxon>Hexapoda</taxon>
        <taxon>Insecta</taxon>
        <taxon>Pterygota</taxon>
        <taxon>Neoptera</taxon>
        <taxon>Endopterygota</taxon>
        <taxon>Diptera</taxon>
        <taxon>Nematocera</taxon>
        <taxon>Culicoidea</taxon>
        <taxon>Culicidae</taxon>
        <taxon>Anophelinae</taxon>
        <taxon>Anopheles</taxon>
    </lineage>
</organism>
<dbReference type="EMBL" id="GGFJ01012890">
    <property type="protein sequence ID" value="MBW62031.1"/>
    <property type="molecule type" value="Transcribed_RNA"/>
</dbReference>